<evidence type="ECO:0000256" key="1">
    <source>
        <dbReference type="ARBA" id="ARBA00006581"/>
    </source>
</evidence>
<dbReference type="PANTHER" id="PTHR11241:SF0">
    <property type="entry name" value="DEOXYURIDINE 5'-TRIPHOSPHATE NUCLEOTIDOHYDROLASE"/>
    <property type="match status" value="1"/>
</dbReference>
<name>A0AAE4JTB7_CLOSG</name>
<dbReference type="GO" id="GO:0008483">
    <property type="term" value="F:transaminase activity"/>
    <property type="evidence" value="ECO:0007669"/>
    <property type="project" value="UniProtKB-KW"/>
</dbReference>
<dbReference type="InterPro" id="IPR033704">
    <property type="entry name" value="dUTPase_trimeric"/>
</dbReference>
<evidence type="ECO:0000256" key="3">
    <source>
        <dbReference type="ARBA" id="ARBA00022801"/>
    </source>
</evidence>
<dbReference type="GO" id="GO:0006226">
    <property type="term" value="P:dUMP biosynthetic process"/>
    <property type="evidence" value="ECO:0007669"/>
    <property type="project" value="InterPro"/>
</dbReference>
<sequence length="208" mass="23317">MENKVNVYIKVSENGKLPSYGSLNAAGCDLYATKNMQIKPGETKVMPLDFIMAMDENLEAQIRPRSGLSLKTNLRVPNSPGTIDSDYRDTVGVILENTYNIANLTYDIVKDPSILKVLTKKYKEVSLFDYLNGKESINLDTNNLLSILNEKIYLDDKGNPYGTIYINKGERIAQMVFTEYKRANFIECENPQEIGENRGGGFGHTGVK</sequence>
<dbReference type="Proteomes" id="UP001182303">
    <property type="component" value="Unassembled WGS sequence"/>
</dbReference>
<dbReference type="InterPro" id="IPR029054">
    <property type="entry name" value="dUTPase-like"/>
</dbReference>
<comment type="caution">
    <text evidence="7">The sequence shown here is derived from an EMBL/GenBank/DDBJ whole genome shotgun (WGS) entry which is preliminary data.</text>
</comment>
<dbReference type="InterPro" id="IPR008181">
    <property type="entry name" value="dUTPase"/>
</dbReference>
<dbReference type="PANTHER" id="PTHR11241">
    <property type="entry name" value="DEOXYURIDINE 5'-TRIPHOSPHATE NUCLEOTIDOHYDROLASE"/>
    <property type="match status" value="1"/>
</dbReference>
<dbReference type="InterPro" id="IPR036157">
    <property type="entry name" value="dUTPase-like_sf"/>
</dbReference>
<organism evidence="7 8">
    <name type="scientific">Clostridium sporogenes</name>
    <dbReference type="NCBI Taxonomy" id="1509"/>
    <lineage>
        <taxon>Bacteria</taxon>
        <taxon>Bacillati</taxon>
        <taxon>Bacillota</taxon>
        <taxon>Clostridia</taxon>
        <taxon>Eubacteriales</taxon>
        <taxon>Clostridiaceae</taxon>
        <taxon>Clostridium</taxon>
    </lineage>
</organism>
<gene>
    <name evidence="7" type="ORF">P9J83_12665</name>
</gene>
<evidence type="ECO:0000259" key="6">
    <source>
        <dbReference type="Pfam" id="PF00692"/>
    </source>
</evidence>
<evidence type="ECO:0000313" key="8">
    <source>
        <dbReference type="Proteomes" id="UP001182303"/>
    </source>
</evidence>
<dbReference type="EC" id="3.6.1.23" evidence="2"/>
<feature type="domain" description="dUTPase-like" evidence="6">
    <location>
        <begin position="14"/>
        <end position="98"/>
    </location>
</feature>
<dbReference type="GO" id="GO:0046081">
    <property type="term" value="P:dUTP catabolic process"/>
    <property type="evidence" value="ECO:0007669"/>
    <property type="project" value="InterPro"/>
</dbReference>
<evidence type="ECO:0000256" key="5">
    <source>
        <dbReference type="ARBA" id="ARBA00047686"/>
    </source>
</evidence>
<proteinExistence type="inferred from homology"/>
<dbReference type="RefSeq" id="WP_310943955.1">
    <property type="nucleotide sequence ID" value="NZ_JARUIS010000019.1"/>
</dbReference>
<dbReference type="Pfam" id="PF00692">
    <property type="entry name" value="dUTPase"/>
    <property type="match status" value="2"/>
</dbReference>
<keyword evidence="3" id="KW-0378">Hydrolase</keyword>
<evidence type="ECO:0000256" key="2">
    <source>
        <dbReference type="ARBA" id="ARBA00012379"/>
    </source>
</evidence>
<dbReference type="Gene3D" id="2.70.40.10">
    <property type="match status" value="1"/>
</dbReference>
<protein>
    <recommendedName>
        <fullName evidence="2">dUTP diphosphatase</fullName>
        <ecNumber evidence="2">3.6.1.23</ecNumber>
    </recommendedName>
</protein>
<accession>A0AAE4JTB7</accession>
<keyword evidence="4" id="KW-0546">Nucleotide metabolism</keyword>
<dbReference type="EMBL" id="JARUIS010000019">
    <property type="protein sequence ID" value="MDS1004345.1"/>
    <property type="molecule type" value="Genomic_DNA"/>
</dbReference>
<keyword evidence="7" id="KW-0032">Aminotransferase</keyword>
<evidence type="ECO:0000256" key="4">
    <source>
        <dbReference type="ARBA" id="ARBA00023080"/>
    </source>
</evidence>
<feature type="domain" description="dUTPase-like" evidence="6">
    <location>
        <begin position="163"/>
        <end position="206"/>
    </location>
</feature>
<comment type="catalytic activity">
    <reaction evidence="5">
        <text>dUTP + H2O = dUMP + diphosphate + H(+)</text>
        <dbReference type="Rhea" id="RHEA:10248"/>
        <dbReference type="ChEBI" id="CHEBI:15377"/>
        <dbReference type="ChEBI" id="CHEBI:15378"/>
        <dbReference type="ChEBI" id="CHEBI:33019"/>
        <dbReference type="ChEBI" id="CHEBI:61555"/>
        <dbReference type="ChEBI" id="CHEBI:246422"/>
        <dbReference type="EC" id="3.6.1.23"/>
    </reaction>
</comment>
<reference evidence="7" key="1">
    <citation type="submission" date="2023-04" db="EMBL/GenBank/DDBJ databases">
        <title>Assessment of the microbiological origin of a defect in Grana Padano cheese.</title>
        <authorList>
            <person name="Zago M."/>
            <person name="Rossetti L."/>
            <person name="Bonvini B."/>
            <person name="Carminati D."/>
            <person name="Giraffa G."/>
        </authorList>
    </citation>
    <scope>NUCLEOTIDE SEQUENCE</scope>
    <source>
        <strain evidence="7">4990</strain>
    </source>
</reference>
<dbReference type="CDD" id="cd07557">
    <property type="entry name" value="trimeric_dUTPase"/>
    <property type="match status" value="1"/>
</dbReference>
<keyword evidence="7" id="KW-0808">Transferase</keyword>
<dbReference type="AlphaFoldDB" id="A0AAE4JTB7"/>
<comment type="similarity">
    <text evidence="1">Belongs to the dUTPase family.</text>
</comment>
<evidence type="ECO:0000313" key="7">
    <source>
        <dbReference type="EMBL" id="MDS1004345.1"/>
    </source>
</evidence>
<dbReference type="GO" id="GO:0004170">
    <property type="term" value="F:dUTP diphosphatase activity"/>
    <property type="evidence" value="ECO:0007669"/>
    <property type="project" value="UniProtKB-EC"/>
</dbReference>
<dbReference type="SUPFAM" id="SSF51283">
    <property type="entry name" value="dUTPase-like"/>
    <property type="match status" value="1"/>
</dbReference>
<dbReference type="GO" id="GO:0000287">
    <property type="term" value="F:magnesium ion binding"/>
    <property type="evidence" value="ECO:0007669"/>
    <property type="project" value="InterPro"/>
</dbReference>